<evidence type="ECO:0000313" key="1">
    <source>
        <dbReference type="EMBL" id="CAI5765805.1"/>
    </source>
</evidence>
<reference evidence="1" key="1">
    <citation type="submission" date="2022-12" db="EMBL/GenBank/DDBJ databases">
        <authorList>
            <person name="Alioto T."/>
            <person name="Alioto T."/>
            <person name="Gomez Garrido J."/>
        </authorList>
    </citation>
    <scope>NUCLEOTIDE SEQUENCE</scope>
</reference>
<evidence type="ECO:0000313" key="2">
    <source>
        <dbReference type="Proteomes" id="UP001178461"/>
    </source>
</evidence>
<organism evidence="1 2">
    <name type="scientific">Podarcis lilfordi</name>
    <name type="common">Lilford's wall lizard</name>
    <dbReference type="NCBI Taxonomy" id="74358"/>
    <lineage>
        <taxon>Eukaryota</taxon>
        <taxon>Metazoa</taxon>
        <taxon>Chordata</taxon>
        <taxon>Craniata</taxon>
        <taxon>Vertebrata</taxon>
        <taxon>Euteleostomi</taxon>
        <taxon>Lepidosauria</taxon>
        <taxon>Squamata</taxon>
        <taxon>Bifurcata</taxon>
        <taxon>Unidentata</taxon>
        <taxon>Episquamata</taxon>
        <taxon>Laterata</taxon>
        <taxon>Lacertibaenia</taxon>
        <taxon>Lacertidae</taxon>
        <taxon>Podarcis</taxon>
    </lineage>
</organism>
<protein>
    <submittedName>
        <fullName evidence="1">Uncharacterized protein</fullName>
    </submittedName>
</protein>
<sequence length="134" mass="14679">MATLSETDLERGKDSACCSLKAESSGPTSRDAAYSLRLCHPPVSHIHARPVFQHSLCLIFLEKLPKISAARARTTWNSELNACPAVVRLQWISQYSESCLPCSFVPALSCIEKVARHTAGPPAFPCSHCERGRL</sequence>
<proteinExistence type="predicted"/>
<accession>A0AA35NY41</accession>
<dbReference type="EMBL" id="OX395127">
    <property type="protein sequence ID" value="CAI5765805.1"/>
    <property type="molecule type" value="Genomic_DNA"/>
</dbReference>
<dbReference type="AlphaFoldDB" id="A0AA35NY41"/>
<gene>
    <name evidence="1" type="ORF">PODLI_1B037207</name>
</gene>
<dbReference type="Proteomes" id="UP001178461">
    <property type="component" value="Chromosome 2"/>
</dbReference>
<name>A0AA35NY41_9SAUR</name>
<keyword evidence="2" id="KW-1185">Reference proteome</keyword>